<dbReference type="PANTHER" id="PTHR43540">
    <property type="entry name" value="PEROXYUREIDOACRYLATE/UREIDOACRYLATE AMIDOHYDROLASE-RELATED"/>
    <property type="match status" value="1"/>
</dbReference>
<dbReference type="GO" id="GO:0016787">
    <property type="term" value="F:hydrolase activity"/>
    <property type="evidence" value="ECO:0007669"/>
    <property type="project" value="UniProtKB-KW"/>
</dbReference>
<dbReference type="EMBL" id="CP058214">
    <property type="protein sequence ID" value="QPC44107.1"/>
    <property type="molecule type" value="Genomic_DNA"/>
</dbReference>
<evidence type="ECO:0000259" key="2">
    <source>
        <dbReference type="Pfam" id="PF00857"/>
    </source>
</evidence>
<name>A0A7S8C690_9HYPH</name>
<organism evidence="3 4">
    <name type="scientific">Kaustia mangrovi</name>
    <dbReference type="NCBI Taxonomy" id="2593653"/>
    <lineage>
        <taxon>Bacteria</taxon>
        <taxon>Pseudomonadati</taxon>
        <taxon>Pseudomonadota</taxon>
        <taxon>Alphaproteobacteria</taxon>
        <taxon>Hyphomicrobiales</taxon>
        <taxon>Parvibaculaceae</taxon>
        <taxon>Kaustia</taxon>
    </lineage>
</organism>
<dbReference type="InterPro" id="IPR000868">
    <property type="entry name" value="Isochorismatase-like_dom"/>
</dbReference>
<dbReference type="Pfam" id="PF00857">
    <property type="entry name" value="Isochorismatase"/>
    <property type="match status" value="1"/>
</dbReference>
<sequence length="231" mass="24629">MLTIRAEPYPFPHDGLAREATALVVVDMQRDFLEPEGYLAALGGDIDGTRVAIPGVRRLLDAAREAGLFIVHTRQGYRRDLSDLPAHKAWRANHFGSGVGREGPLGRVLVRGEPGWEIVPELAPADGEAVVDKSANGPFHDTDLDTVLRIRGIRHLIVCGITTDCCVHATVRDGNDRGYQCLLVSDACGSGDRRAHEAAVYLMTVEGGVLGATATVADVGSALARLTESAA</sequence>
<evidence type="ECO:0000256" key="1">
    <source>
        <dbReference type="ARBA" id="ARBA00022801"/>
    </source>
</evidence>
<protein>
    <submittedName>
        <fullName evidence="3">Cysteine hydrolase</fullName>
    </submittedName>
</protein>
<proteinExistence type="predicted"/>
<keyword evidence="4" id="KW-1185">Reference proteome</keyword>
<dbReference type="PANTHER" id="PTHR43540:SF9">
    <property type="entry name" value="FAMILY HYDROLASE, PUTATIVE (AFU_ORTHOLOGUE AFUA_2G08700)-RELATED"/>
    <property type="match status" value="1"/>
</dbReference>
<dbReference type="InterPro" id="IPR036380">
    <property type="entry name" value="Isochorismatase-like_sf"/>
</dbReference>
<gene>
    <name evidence="3" type="ORF">HW532_16250</name>
</gene>
<accession>A0A7S8C690</accession>
<dbReference type="SUPFAM" id="SSF52499">
    <property type="entry name" value="Isochorismatase-like hydrolases"/>
    <property type="match status" value="1"/>
</dbReference>
<dbReference type="AlphaFoldDB" id="A0A7S8C690"/>
<dbReference type="RefSeq" id="WP_213161472.1">
    <property type="nucleotide sequence ID" value="NZ_CP058214.1"/>
</dbReference>
<dbReference type="Gene3D" id="3.40.50.850">
    <property type="entry name" value="Isochorismatase-like"/>
    <property type="match status" value="1"/>
</dbReference>
<feature type="domain" description="Isochorismatase-like" evidence="2">
    <location>
        <begin position="21"/>
        <end position="210"/>
    </location>
</feature>
<dbReference type="InterPro" id="IPR050272">
    <property type="entry name" value="Isochorismatase-like_hydrls"/>
</dbReference>
<dbReference type="Proteomes" id="UP000593594">
    <property type="component" value="Chromosome"/>
</dbReference>
<evidence type="ECO:0000313" key="3">
    <source>
        <dbReference type="EMBL" id="QPC44107.1"/>
    </source>
</evidence>
<dbReference type="KEGG" id="kmn:HW532_16250"/>
<reference evidence="3 4" key="1">
    <citation type="submission" date="2020-06" db="EMBL/GenBank/DDBJ databases">
        <title>Genome sequence of 2 isolates from Red Sea Mangroves.</title>
        <authorList>
            <person name="Sefrji F."/>
            <person name="Michoud G."/>
            <person name="Merlino G."/>
            <person name="Daffonchio D."/>
        </authorList>
    </citation>
    <scope>NUCLEOTIDE SEQUENCE [LARGE SCALE GENOMIC DNA]</scope>
    <source>
        <strain evidence="3 4">R1DC25</strain>
    </source>
</reference>
<dbReference type="CDD" id="cd00431">
    <property type="entry name" value="cysteine_hydrolases"/>
    <property type="match status" value="1"/>
</dbReference>
<evidence type="ECO:0000313" key="4">
    <source>
        <dbReference type="Proteomes" id="UP000593594"/>
    </source>
</evidence>
<keyword evidence="1 3" id="KW-0378">Hydrolase</keyword>